<dbReference type="GeneID" id="30169230"/>
<evidence type="ECO:0000256" key="1">
    <source>
        <dbReference type="SAM" id="MobiDB-lite"/>
    </source>
</evidence>
<reference evidence="3" key="4">
    <citation type="submission" date="2024-02" db="EMBL/GenBank/DDBJ databases">
        <title>Comparative genomics of Cryptococcus and Kwoniella reveals pathogenesis evolution and contrasting modes of karyotype evolution via chromosome fusion or intercentromeric recombination.</title>
        <authorList>
            <person name="Coelho M.A."/>
            <person name="David-Palma M."/>
            <person name="Shea T."/>
            <person name="Bowers K."/>
            <person name="McGinley-Smith S."/>
            <person name="Mohammad A.W."/>
            <person name="Gnirke A."/>
            <person name="Yurkov A.M."/>
            <person name="Nowrousian M."/>
            <person name="Sun S."/>
            <person name="Cuomo C.A."/>
            <person name="Heitman J."/>
        </authorList>
    </citation>
    <scope>NUCLEOTIDE SEQUENCE</scope>
    <source>
        <strain evidence="3">CBS 10737</strain>
    </source>
</reference>
<evidence type="ECO:0000313" key="3">
    <source>
        <dbReference type="EMBL" id="WWC66565.1"/>
    </source>
</evidence>
<accession>A0A1B9IDD5</accession>
<dbReference type="KEGG" id="kpin:30169230"/>
<reference evidence="3" key="2">
    <citation type="submission" date="2013-07" db="EMBL/GenBank/DDBJ databases">
        <authorList>
            <consortium name="The Broad Institute Genome Sequencing Platform"/>
            <person name="Cuomo C."/>
            <person name="Litvintseva A."/>
            <person name="Chen Y."/>
            <person name="Heitman J."/>
            <person name="Sun S."/>
            <person name="Springer D."/>
            <person name="Dromer F."/>
            <person name="Young S.K."/>
            <person name="Zeng Q."/>
            <person name="Gargeya S."/>
            <person name="Fitzgerald M."/>
            <person name="Abouelleil A."/>
            <person name="Alvarado L."/>
            <person name="Berlin A.M."/>
            <person name="Chapman S.B."/>
            <person name="Dewar J."/>
            <person name="Goldberg J."/>
            <person name="Griggs A."/>
            <person name="Gujja S."/>
            <person name="Hansen M."/>
            <person name="Howarth C."/>
            <person name="Imamovic A."/>
            <person name="Larimer J."/>
            <person name="McCowan C."/>
            <person name="Murphy C."/>
            <person name="Pearson M."/>
            <person name="Priest M."/>
            <person name="Roberts A."/>
            <person name="Saif S."/>
            <person name="Shea T."/>
            <person name="Sykes S."/>
            <person name="Wortman J."/>
            <person name="Nusbaum C."/>
            <person name="Birren B."/>
        </authorList>
    </citation>
    <scope>NUCLEOTIDE SEQUENCE</scope>
    <source>
        <strain evidence="3">CBS 10737</strain>
    </source>
</reference>
<proteinExistence type="predicted"/>
<dbReference type="RefSeq" id="XP_019014775.1">
    <property type="nucleotide sequence ID" value="XM_019152637.1"/>
</dbReference>
<gene>
    <name evidence="2" type="ORF">I206_00861</name>
    <name evidence="3" type="ORF">I206_100468</name>
</gene>
<reference evidence="2" key="3">
    <citation type="submission" date="2016-07" db="EMBL/GenBank/DDBJ databases">
        <title>Evolution of pathogenesis and genome organization in the Tremellales.</title>
        <authorList>
            <person name="Cuomo C."/>
            <person name="Litvintseva A."/>
            <person name="Heitman J."/>
            <person name="Chen Y."/>
            <person name="Sun S."/>
            <person name="Springer D."/>
            <person name="Dromer F."/>
            <person name="Young S."/>
            <person name="Zeng Q."/>
            <person name="Chapman S."/>
            <person name="Gujja S."/>
            <person name="Saif S."/>
            <person name="Birren B."/>
        </authorList>
    </citation>
    <scope>NUCLEOTIDE SEQUENCE</scope>
    <source>
        <strain evidence="2">CBS 10737</strain>
    </source>
</reference>
<evidence type="ECO:0000313" key="2">
    <source>
        <dbReference type="EMBL" id="OCF53556.1"/>
    </source>
</evidence>
<organism evidence="2">
    <name type="scientific">Kwoniella pini CBS 10737</name>
    <dbReference type="NCBI Taxonomy" id="1296096"/>
    <lineage>
        <taxon>Eukaryota</taxon>
        <taxon>Fungi</taxon>
        <taxon>Dikarya</taxon>
        <taxon>Basidiomycota</taxon>
        <taxon>Agaricomycotina</taxon>
        <taxon>Tremellomycetes</taxon>
        <taxon>Tremellales</taxon>
        <taxon>Cryptococcaceae</taxon>
        <taxon>Kwoniella</taxon>
    </lineage>
</organism>
<reference evidence="2" key="1">
    <citation type="submission" date="2013-07" db="EMBL/GenBank/DDBJ databases">
        <title>The Genome Sequence of Cryptococcus pinus CBS10737.</title>
        <authorList>
            <consortium name="The Broad Institute Genome Sequencing Platform"/>
            <person name="Cuomo C."/>
            <person name="Litvintseva A."/>
            <person name="Chen Y."/>
            <person name="Heitman J."/>
            <person name="Sun S."/>
            <person name="Springer D."/>
            <person name="Dromer F."/>
            <person name="Young S.K."/>
            <person name="Zeng Q."/>
            <person name="Gargeya S."/>
            <person name="Fitzgerald M."/>
            <person name="Abouelleil A."/>
            <person name="Alvarado L."/>
            <person name="Berlin A.M."/>
            <person name="Chapman S.B."/>
            <person name="Dewar J."/>
            <person name="Goldberg J."/>
            <person name="Griggs A."/>
            <person name="Gujja S."/>
            <person name="Hansen M."/>
            <person name="Howarth C."/>
            <person name="Imamovic A."/>
            <person name="Larimer J."/>
            <person name="McCowan C."/>
            <person name="Murphy C."/>
            <person name="Pearson M."/>
            <person name="Priest M."/>
            <person name="Roberts A."/>
            <person name="Saif S."/>
            <person name="Shea T."/>
            <person name="Sykes S."/>
            <person name="Wortman J."/>
            <person name="Nusbaum C."/>
            <person name="Birren B."/>
        </authorList>
    </citation>
    <scope>NUCLEOTIDE SEQUENCE [LARGE SCALE GENOMIC DNA]</scope>
    <source>
        <strain evidence="2">CBS 10737</strain>
    </source>
</reference>
<feature type="region of interest" description="Disordered" evidence="1">
    <location>
        <begin position="50"/>
        <end position="73"/>
    </location>
</feature>
<protein>
    <submittedName>
        <fullName evidence="2">Uncharacterized protein</fullName>
    </submittedName>
</protein>
<dbReference type="OrthoDB" id="2564785at2759"/>
<dbReference type="EMBL" id="KI894007">
    <property type="protein sequence ID" value="OCF53556.1"/>
    <property type="molecule type" value="Genomic_DNA"/>
</dbReference>
<feature type="compositionally biased region" description="Polar residues" evidence="1">
    <location>
        <begin position="62"/>
        <end position="71"/>
    </location>
</feature>
<sequence>MKRSPSTSPESETIIITKKNTMESYQFVPYELPHKQNNIKDFAVKFETNKTPPKKRVKNKESSPISPTNGEWTADKRKQFMDEIIALGYKAANLDQIAQRLDLNKRQLINQLTTIKGNFRSKAVAAVKKG</sequence>
<evidence type="ECO:0000313" key="4">
    <source>
        <dbReference type="Proteomes" id="UP000094020"/>
    </source>
</evidence>
<name>A0A1B9IDD5_9TREE</name>
<dbReference type="AlphaFoldDB" id="A0A1B9IDD5"/>
<dbReference type="Proteomes" id="UP000094020">
    <property type="component" value="Chromosome 1"/>
</dbReference>
<dbReference type="EMBL" id="CP144519">
    <property type="protein sequence ID" value="WWC66565.1"/>
    <property type="molecule type" value="Genomic_DNA"/>
</dbReference>
<keyword evidence="4" id="KW-1185">Reference proteome</keyword>